<dbReference type="InterPro" id="IPR005829">
    <property type="entry name" value="Sugar_transporter_CS"/>
</dbReference>
<feature type="transmembrane region" description="Helical" evidence="6">
    <location>
        <begin position="173"/>
        <end position="195"/>
    </location>
</feature>
<evidence type="ECO:0000256" key="5">
    <source>
        <dbReference type="ARBA" id="ARBA00023136"/>
    </source>
</evidence>
<dbReference type="PANTHER" id="PTHR48022:SF64">
    <property type="entry name" value="MAJOR FACILITATOR SUPERFAMILY (MFS) PROFILE DOMAIN-CONTAINING PROTEIN"/>
    <property type="match status" value="1"/>
</dbReference>
<feature type="domain" description="Major facilitator superfamily (MFS) profile" evidence="7">
    <location>
        <begin position="1"/>
        <end position="248"/>
    </location>
</feature>
<dbReference type="PROSITE" id="PS00216">
    <property type="entry name" value="SUGAR_TRANSPORT_1"/>
    <property type="match status" value="2"/>
</dbReference>
<evidence type="ECO:0000313" key="8">
    <source>
        <dbReference type="EMBL" id="GAM39698.1"/>
    </source>
</evidence>
<evidence type="ECO:0000256" key="4">
    <source>
        <dbReference type="ARBA" id="ARBA00022989"/>
    </source>
</evidence>
<dbReference type="SUPFAM" id="SSF103473">
    <property type="entry name" value="MFS general substrate transporter"/>
    <property type="match status" value="1"/>
</dbReference>
<comment type="subcellular location">
    <subcellularLocation>
        <location evidence="1">Membrane</location>
        <topology evidence="1">Multi-pass membrane protein</topology>
    </subcellularLocation>
</comment>
<organism evidence="8 9">
    <name type="scientific">Talaromyces pinophilus</name>
    <name type="common">Penicillium pinophilum</name>
    <dbReference type="NCBI Taxonomy" id="128442"/>
    <lineage>
        <taxon>Eukaryota</taxon>
        <taxon>Fungi</taxon>
        <taxon>Dikarya</taxon>
        <taxon>Ascomycota</taxon>
        <taxon>Pezizomycotina</taxon>
        <taxon>Eurotiomycetes</taxon>
        <taxon>Eurotiomycetidae</taxon>
        <taxon>Eurotiales</taxon>
        <taxon>Trichocomaceae</taxon>
        <taxon>Talaromyces</taxon>
        <taxon>Talaromyces sect. Talaromyces</taxon>
    </lineage>
</organism>
<dbReference type="InterPro" id="IPR020846">
    <property type="entry name" value="MFS_dom"/>
</dbReference>
<dbReference type="PANTHER" id="PTHR48022">
    <property type="entry name" value="PLASTIDIC GLUCOSE TRANSPORTER 4"/>
    <property type="match status" value="1"/>
</dbReference>
<dbReference type="InterPro" id="IPR036259">
    <property type="entry name" value="MFS_trans_sf"/>
</dbReference>
<dbReference type="PROSITE" id="PS50850">
    <property type="entry name" value="MFS"/>
    <property type="match status" value="1"/>
</dbReference>
<feature type="transmembrane region" description="Helical" evidence="6">
    <location>
        <begin position="215"/>
        <end position="232"/>
    </location>
</feature>
<dbReference type="InterPro" id="IPR005828">
    <property type="entry name" value="MFS_sugar_transport-like"/>
</dbReference>
<keyword evidence="5 6" id="KW-0472">Membrane</keyword>
<comment type="similarity">
    <text evidence="2">Belongs to the major facilitator superfamily. Sugar transporter (TC 2.A.1.1) family.</text>
</comment>
<reference evidence="9" key="1">
    <citation type="journal article" date="2015" name="Genome Announc.">
        <title>Draft genome sequence of Talaromyces cellulolyticus strain Y-94, a source of lignocellulosic biomass-degrading enzymes.</title>
        <authorList>
            <person name="Fujii T."/>
            <person name="Koike H."/>
            <person name="Sawayama S."/>
            <person name="Yano S."/>
            <person name="Inoue H."/>
        </authorList>
    </citation>
    <scope>NUCLEOTIDE SEQUENCE [LARGE SCALE GENOMIC DNA]</scope>
    <source>
        <strain evidence="9">Y-94</strain>
    </source>
</reference>
<evidence type="ECO:0000256" key="3">
    <source>
        <dbReference type="ARBA" id="ARBA00022692"/>
    </source>
</evidence>
<dbReference type="Pfam" id="PF00083">
    <property type="entry name" value="Sugar_tr"/>
    <property type="match status" value="2"/>
</dbReference>
<gene>
    <name evidence="8" type="ORF">TCE0_034f11455</name>
</gene>
<dbReference type="Proteomes" id="UP000053095">
    <property type="component" value="Unassembled WGS sequence"/>
</dbReference>
<evidence type="ECO:0000259" key="7">
    <source>
        <dbReference type="PROSITE" id="PS50850"/>
    </source>
</evidence>
<dbReference type="InterPro" id="IPR050360">
    <property type="entry name" value="MFS_Sugar_Transporters"/>
</dbReference>
<dbReference type="GO" id="GO:0016020">
    <property type="term" value="C:membrane"/>
    <property type="evidence" value="ECO:0007669"/>
    <property type="project" value="UniProtKB-SubCell"/>
</dbReference>
<comment type="caution">
    <text evidence="8">The sequence shown here is derived from an EMBL/GenBank/DDBJ whole genome shotgun (WGS) entry which is preliminary data.</text>
</comment>
<dbReference type="AlphaFoldDB" id="A0A6V8HDZ0"/>
<evidence type="ECO:0000313" key="9">
    <source>
        <dbReference type="Proteomes" id="UP000053095"/>
    </source>
</evidence>
<dbReference type="GO" id="GO:0005351">
    <property type="term" value="F:carbohydrate:proton symporter activity"/>
    <property type="evidence" value="ECO:0007669"/>
    <property type="project" value="TreeGrafter"/>
</dbReference>
<dbReference type="EMBL" id="DF933830">
    <property type="protein sequence ID" value="GAM39698.1"/>
    <property type="molecule type" value="Genomic_DNA"/>
</dbReference>
<name>A0A6V8HDZ0_TALPI</name>
<evidence type="ECO:0000256" key="6">
    <source>
        <dbReference type="SAM" id="Phobius"/>
    </source>
</evidence>
<dbReference type="Gene3D" id="1.20.1250.20">
    <property type="entry name" value="MFS general substrate transporter like domains"/>
    <property type="match status" value="2"/>
</dbReference>
<evidence type="ECO:0000256" key="1">
    <source>
        <dbReference type="ARBA" id="ARBA00004141"/>
    </source>
</evidence>
<sequence>MNHPGDSRLGLMTAVVFVGGFVGAFIASPSADAFGRRIGMLTGASLTFIGAVIQTASQNSSSIICAWTTFGTGHMMNTWSWRIPSLLQGVPAALVILAVLFGLPESPRWLYSKGRIDEARHLLTIYHANGDESSDLVARELEEIDLTLRAEHQARGLSTRGILIKSAANRKRIALVIAVALLTIWNGQSVISYYFSPILKSIGVTSTSHQTGINGGMQIWNLIWAIAGAVLADRVGRRTLWLTSGILR</sequence>
<protein>
    <recommendedName>
        <fullName evidence="7">Major facilitator superfamily (MFS) profile domain-containing protein</fullName>
    </recommendedName>
</protein>
<accession>A0A6V8HDZ0</accession>
<keyword evidence="4 6" id="KW-1133">Transmembrane helix</keyword>
<feature type="transmembrane region" description="Helical" evidence="6">
    <location>
        <begin position="85"/>
        <end position="103"/>
    </location>
</feature>
<keyword evidence="3 6" id="KW-0812">Transmembrane</keyword>
<feature type="transmembrane region" description="Helical" evidence="6">
    <location>
        <begin position="9"/>
        <end position="27"/>
    </location>
</feature>
<evidence type="ECO:0000256" key="2">
    <source>
        <dbReference type="ARBA" id="ARBA00010992"/>
    </source>
</evidence>
<proteinExistence type="inferred from homology"/>
<keyword evidence="9" id="KW-1185">Reference proteome</keyword>